<dbReference type="SUPFAM" id="SSF53335">
    <property type="entry name" value="S-adenosyl-L-methionine-dependent methyltransferases"/>
    <property type="match status" value="1"/>
</dbReference>
<dbReference type="GO" id="GO:0008984">
    <property type="term" value="F:protein-glutamate methylesterase activity"/>
    <property type="evidence" value="ECO:0007669"/>
    <property type="project" value="InterPro"/>
</dbReference>
<dbReference type="SUPFAM" id="SSF55785">
    <property type="entry name" value="PYP-like sensor domain (PAS domain)"/>
    <property type="match status" value="1"/>
</dbReference>
<organism evidence="11 12">
    <name type="scientific">Arundinibacter roseus</name>
    <dbReference type="NCBI Taxonomy" id="2070510"/>
    <lineage>
        <taxon>Bacteria</taxon>
        <taxon>Pseudomonadati</taxon>
        <taxon>Bacteroidota</taxon>
        <taxon>Cytophagia</taxon>
        <taxon>Cytophagales</taxon>
        <taxon>Spirosomataceae</taxon>
        <taxon>Arundinibacter</taxon>
    </lineage>
</organism>
<dbReference type="RefSeq" id="WP_132115470.1">
    <property type="nucleotide sequence ID" value="NZ_SMJU01000003.1"/>
</dbReference>
<evidence type="ECO:0000256" key="5">
    <source>
        <dbReference type="ARBA" id="ARBA00022691"/>
    </source>
</evidence>
<dbReference type="InterPro" id="IPR000673">
    <property type="entry name" value="Sig_transdc_resp-reg_Me-estase"/>
</dbReference>
<dbReference type="GO" id="GO:0032259">
    <property type="term" value="P:methylation"/>
    <property type="evidence" value="ECO:0007669"/>
    <property type="project" value="UniProtKB-KW"/>
</dbReference>
<dbReference type="Gene3D" id="1.10.287.130">
    <property type="match status" value="1"/>
</dbReference>
<dbReference type="InterPro" id="IPR022641">
    <property type="entry name" value="CheR_N"/>
</dbReference>
<evidence type="ECO:0000256" key="3">
    <source>
        <dbReference type="ARBA" id="ARBA00022603"/>
    </source>
</evidence>
<dbReference type="Gene3D" id="3.30.450.20">
    <property type="entry name" value="PAS domain"/>
    <property type="match status" value="1"/>
</dbReference>
<dbReference type="InterPro" id="IPR036890">
    <property type="entry name" value="HATPase_C_sf"/>
</dbReference>
<dbReference type="SMART" id="SM00388">
    <property type="entry name" value="HisKA"/>
    <property type="match status" value="1"/>
</dbReference>
<dbReference type="Proteomes" id="UP000295706">
    <property type="component" value="Unassembled WGS sequence"/>
</dbReference>
<feature type="domain" description="CheR-type methyltransferase" evidence="10">
    <location>
        <begin position="212"/>
        <end position="461"/>
    </location>
</feature>
<keyword evidence="5" id="KW-0949">S-adenosyl-L-methionine</keyword>
<dbReference type="Gene3D" id="3.40.50.180">
    <property type="entry name" value="Methylesterase CheB, C-terminal domain"/>
    <property type="match status" value="1"/>
</dbReference>
<dbReference type="SUPFAM" id="SSF47757">
    <property type="entry name" value="Chemotaxis receptor methyltransferase CheR, N-terminal domain"/>
    <property type="match status" value="1"/>
</dbReference>
<feature type="domain" description="Histidine kinase" evidence="8">
    <location>
        <begin position="905"/>
        <end position="1139"/>
    </location>
</feature>
<dbReference type="SUPFAM" id="SSF47384">
    <property type="entry name" value="Homodimeric domain of signal transducing histidine kinase"/>
    <property type="match status" value="1"/>
</dbReference>
<dbReference type="InterPro" id="IPR005467">
    <property type="entry name" value="His_kinase_dom"/>
</dbReference>
<dbReference type="InterPro" id="IPR035909">
    <property type="entry name" value="CheB_C"/>
</dbReference>
<evidence type="ECO:0000259" key="9">
    <source>
        <dbReference type="PROSITE" id="PS50122"/>
    </source>
</evidence>
<keyword evidence="3" id="KW-0489">Methyltransferase</keyword>
<dbReference type="GO" id="GO:0006355">
    <property type="term" value="P:regulation of DNA-templated transcription"/>
    <property type="evidence" value="ECO:0007669"/>
    <property type="project" value="InterPro"/>
</dbReference>
<keyword evidence="6" id="KW-0378">Hydrolase</keyword>
<dbReference type="CDD" id="cd00082">
    <property type="entry name" value="HisKA"/>
    <property type="match status" value="1"/>
</dbReference>
<proteinExistence type="predicted"/>
<dbReference type="Gene3D" id="1.10.155.10">
    <property type="entry name" value="Chemotaxis receptor methyltransferase CheR, N-terminal domain"/>
    <property type="match status" value="1"/>
</dbReference>
<dbReference type="PANTHER" id="PTHR24422:SF27">
    <property type="entry name" value="PROTEIN-GLUTAMATE O-METHYLTRANSFERASE"/>
    <property type="match status" value="1"/>
</dbReference>
<protein>
    <submittedName>
        <fullName evidence="11">PAS domain-containing protein</fullName>
    </submittedName>
</protein>
<dbReference type="InterPro" id="IPR050903">
    <property type="entry name" value="Bact_Chemotaxis_MeTrfase"/>
</dbReference>
<dbReference type="Pfam" id="PF00512">
    <property type="entry name" value="HisKA"/>
    <property type="match status" value="1"/>
</dbReference>
<keyword evidence="7" id="KW-0175">Coiled coil</keyword>
<dbReference type="InterPro" id="IPR036804">
    <property type="entry name" value="CheR_N_sf"/>
</dbReference>
<dbReference type="InterPro" id="IPR003661">
    <property type="entry name" value="HisK_dim/P_dom"/>
</dbReference>
<dbReference type="SMART" id="SM00138">
    <property type="entry name" value="MeTrc"/>
    <property type="match status" value="1"/>
</dbReference>
<gene>
    <name evidence="11" type="ORF">EZE20_05825</name>
</gene>
<comment type="catalytic activity">
    <reaction evidence="2">
        <text>L-glutamyl-[protein] + S-adenosyl-L-methionine = [protein]-L-glutamate 5-O-methyl ester + S-adenosyl-L-homocysteine</text>
        <dbReference type="Rhea" id="RHEA:24452"/>
        <dbReference type="Rhea" id="RHEA-COMP:10208"/>
        <dbReference type="Rhea" id="RHEA-COMP:10311"/>
        <dbReference type="ChEBI" id="CHEBI:29973"/>
        <dbReference type="ChEBI" id="CHEBI:57856"/>
        <dbReference type="ChEBI" id="CHEBI:59789"/>
        <dbReference type="ChEBI" id="CHEBI:82795"/>
        <dbReference type="EC" id="2.1.1.80"/>
    </reaction>
</comment>
<name>A0A4R4KHA4_9BACT</name>
<keyword evidence="6" id="KW-0145">Chemotaxis</keyword>
<dbReference type="EMBL" id="SMJU01000003">
    <property type="protein sequence ID" value="TDB67464.1"/>
    <property type="molecule type" value="Genomic_DNA"/>
</dbReference>
<dbReference type="Pfam" id="PF01339">
    <property type="entry name" value="CheB_methylest"/>
    <property type="match status" value="1"/>
</dbReference>
<evidence type="ECO:0000313" key="11">
    <source>
        <dbReference type="EMBL" id="TDB67464.1"/>
    </source>
</evidence>
<dbReference type="SUPFAM" id="SSF55874">
    <property type="entry name" value="ATPase domain of HSP90 chaperone/DNA topoisomerase II/histidine kinase"/>
    <property type="match status" value="1"/>
</dbReference>
<sequence length="1139" mass="128237">MDDVKKRSKSNPVVLSDNLFPVVGIGASAGGLNAFRTLITAIPEDSGMAFVLVQHLDPNHESLLPELLQKATPIKVLEISDDIKVRPNHIYILPSNKMLTANDGVLELSLRPDRSTNKPNLPIDLFFDSLATIHKAHAIGVVLSGTGSDGSKGLQAIKAQGGLTFAQDQDSSAFKQMPANAISMGVVDYILSPDQIPQKILELRNHFQPLEQPEKTEITEDEGYNQIISFLRVWKGTDFSSYKQSTIRRRISRRMAINKAEDFGSYIWFLQQNKTEQDALFQDLLIPVTTFFRDQNVFDHLIEKVFPELIQKQKDGLPIRVWVAGCSTGQEAYSLAISLRQLLGPHVHQVQIFASDLSAPAIEKARKGFFTTKEITEVDDQILHEYFTKQAGGYQIKKEIRDMCIFAVHNFLKDPPFGRMDLISCRNVLIYLESHLQKKALSTFHYALGPNGYLLLGKSESSAVATGLFKSTNKAFKLFARKEVANKSIPFTTTSSQETFTGYSSLKDPKKVKPDFQSAADEMILTKYAPAGVVINQTMEIVQFRGDTSGYLQQASGEPSHNLLKMAKNELAFELRNLFHKVKKQGIPISKENFPVQVDEGMRLLSIEVIPLTNLAEPHFLVLFKLPVKSLALETGKKGARLSTQQKKDEKDLRIKQLEREMVETYQDIQIITETQEMAYKELQAANEDLLSGSEELQSLNEELQASREELLSTNEELTVLNHQLISVNRQLVTSRNYAEAIVGTIREPLLMLDSKFRIKTANSAFFKTFQISRPRIVGTSLFELENGQWDIPLLHTLLKVNLPSKTEITDVEISHDFPGIGNRVLLMSVCDISTEGQEEKFILLAIEDITQQKQHQIANKLFEKQLEDQVAQRTFELLEANKLLVLKNEELEKMNREVESFSYVASHDLQEPLRKIQAFAGRILKNEHEALSETGKDYFHRMQLAANRMQILIEDLLAYSHSSSKDHTFESTDLDQIVIEVIAELKESLQAKNAEIQFTALGFAWIKPFQFRQVITNLLGNSLKFSKADVPPEITIKSDKQTGLHFQRTNALLDHGALVPDKQYTHLSFCDNGIGFDPQYKDRIFVVFQRLNGKESYAGTGIGLAIVKKIIDSHHGTITAKGESGVGAQFDIYLPVNE</sequence>
<reference evidence="11 12" key="1">
    <citation type="submission" date="2019-02" db="EMBL/GenBank/DDBJ databases">
        <title>Arundinibacter roseus gen. nov., sp. nov., a new member of the family Cytophagaceae.</title>
        <authorList>
            <person name="Szuroczki S."/>
            <person name="Khayer B."/>
            <person name="Sproer C."/>
            <person name="Toumi M."/>
            <person name="Szabo A."/>
            <person name="Felfoldi T."/>
            <person name="Schumann P."/>
            <person name="Toth E."/>
        </authorList>
    </citation>
    <scope>NUCLEOTIDE SEQUENCE [LARGE SCALE GENOMIC DNA]</scope>
    <source>
        <strain evidence="11 12">DMA-k-7a</strain>
    </source>
</reference>
<dbReference type="GO" id="GO:0000156">
    <property type="term" value="F:phosphorelay response regulator activity"/>
    <property type="evidence" value="ECO:0007669"/>
    <property type="project" value="InterPro"/>
</dbReference>
<dbReference type="Pfam" id="PF01739">
    <property type="entry name" value="CheR"/>
    <property type="match status" value="1"/>
</dbReference>
<comment type="catalytic activity">
    <reaction evidence="1">
        <text>ATP + protein L-histidine = ADP + protein N-phospho-L-histidine.</text>
        <dbReference type="EC" id="2.7.13.3"/>
    </reaction>
</comment>
<dbReference type="Pfam" id="PF02518">
    <property type="entry name" value="HATPase_c"/>
    <property type="match status" value="1"/>
</dbReference>
<dbReference type="PROSITE" id="PS50109">
    <property type="entry name" value="HIS_KIN"/>
    <property type="match status" value="1"/>
</dbReference>
<feature type="active site" evidence="6">
    <location>
        <position position="28"/>
    </location>
</feature>
<dbReference type="SMART" id="SM00387">
    <property type="entry name" value="HATPase_c"/>
    <property type="match status" value="1"/>
</dbReference>
<dbReference type="InterPro" id="IPR029063">
    <property type="entry name" value="SAM-dependent_MTases_sf"/>
</dbReference>
<dbReference type="InterPro" id="IPR036097">
    <property type="entry name" value="HisK_dim/P_sf"/>
</dbReference>
<evidence type="ECO:0000256" key="1">
    <source>
        <dbReference type="ARBA" id="ARBA00000085"/>
    </source>
</evidence>
<accession>A0A4R4KHA4</accession>
<feature type="active site" evidence="6">
    <location>
        <position position="55"/>
    </location>
</feature>
<evidence type="ECO:0000256" key="7">
    <source>
        <dbReference type="SAM" id="Coils"/>
    </source>
</evidence>
<dbReference type="InterPro" id="IPR035965">
    <property type="entry name" value="PAS-like_dom_sf"/>
</dbReference>
<dbReference type="Gene3D" id="3.30.565.10">
    <property type="entry name" value="Histidine kinase-like ATPase, C-terminal domain"/>
    <property type="match status" value="1"/>
</dbReference>
<dbReference type="PANTHER" id="PTHR24422">
    <property type="entry name" value="CHEMOTAXIS PROTEIN METHYLTRANSFERASE"/>
    <property type="match status" value="1"/>
</dbReference>
<dbReference type="InterPro" id="IPR003594">
    <property type="entry name" value="HATPase_dom"/>
</dbReference>
<dbReference type="Pfam" id="PF03705">
    <property type="entry name" value="CheR_N"/>
    <property type="match status" value="1"/>
</dbReference>
<dbReference type="PROSITE" id="PS50123">
    <property type="entry name" value="CHER"/>
    <property type="match status" value="1"/>
</dbReference>
<dbReference type="Pfam" id="PF00989">
    <property type="entry name" value="PAS"/>
    <property type="match status" value="1"/>
</dbReference>
<dbReference type="PROSITE" id="PS50122">
    <property type="entry name" value="CHEB"/>
    <property type="match status" value="1"/>
</dbReference>
<dbReference type="InterPro" id="IPR022642">
    <property type="entry name" value="CheR_C"/>
</dbReference>
<keyword evidence="12" id="KW-1185">Reference proteome</keyword>
<comment type="caution">
    <text evidence="11">The sequence shown here is derived from an EMBL/GenBank/DDBJ whole genome shotgun (WGS) entry which is preliminary data.</text>
</comment>
<dbReference type="PRINTS" id="PR00996">
    <property type="entry name" value="CHERMTFRASE"/>
</dbReference>
<dbReference type="GO" id="GO:0005737">
    <property type="term" value="C:cytoplasm"/>
    <property type="evidence" value="ECO:0007669"/>
    <property type="project" value="InterPro"/>
</dbReference>
<evidence type="ECO:0000256" key="4">
    <source>
        <dbReference type="ARBA" id="ARBA00022679"/>
    </source>
</evidence>
<evidence type="ECO:0000259" key="8">
    <source>
        <dbReference type="PROSITE" id="PS50109"/>
    </source>
</evidence>
<feature type="domain" description="CheB-type methylesterase" evidence="9">
    <location>
        <begin position="19"/>
        <end position="202"/>
    </location>
</feature>
<keyword evidence="4" id="KW-0808">Transferase</keyword>
<dbReference type="SUPFAM" id="SSF52738">
    <property type="entry name" value="Methylesterase CheB, C-terminal domain"/>
    <property type="match status" value="1"/>
</dbReference>
<dbReference type="InterPro" id="IPR013767">
    <property type="entry name" value="PAS_fold"/>
</dbReference>
<feature type="coiled-coil region" evidence="7">
    <location>
        <begin position="641"/>
        <end position="721"/>
    </location>
</feature>
<feature type="active site" evidence="6">
    <location>
        <position position="149"/>
    </location>
</feature>
<evidence type="ECO:0000313" key="12">
    <source>
        <dbReference type="Proteomes" id="UP000295706"/>
    </source>
</evidence>
<dbReference type="GO" id="GO:0008983">
    <property type="term" value="F:protein-glutamate O-methyltransferase activity"/>
    <property type="evidence" value="ECO:0007669"/>
    <property type="project" value="UniProtKB-EC"/>
</dbReference>
<dbReference type="Gene3D" id="3.40.50.150">
    <property type="entry name" value="Vaccinia Virus protein VP39"/>
    <property type="match status" value="1"/>
</dbReference>
<evidence type="ECO:0000256" key="6">
    <source>
        <dbReference type="PROSITE-ProRule" id="PRU00050"/>
    </source>
</evidence>
<evidence type="ECO:0000259" key="10">
    <source>
        <dbReference type="PROSITE" id="PS50123"/>
    </source>
</evidence>
<evidence type="ECO:0000256" key="2">
    <source>
        <dbReference type="ARBA" id="ARBA00001541"/>
    </source>
</evidence>
<dbReference type="OrthoDB" id="9816309at2"/>
<dbReference type="CDD" id="cd16434">
    <property type="entry name" value="CheB-CheR_fusion"/>
    <property type="match status" value="1"/>
</dbReference>
<dbReference type="AlphaFoldDB" id="A0A4R4KHA4"/>
<dbReference type="GO" id="GO:0000155">
    <property type="term" value="F:phosphorelay sensor kinase activity"/>
    <property type="evidence" value="ECO:0007669"/>
    <property type="project" value="InterPro"/>
</dbReference>
<dbReference type="GO" id="GO:0006935">
    <property type="term" value="P:chemotaxis"/>
    <property type="evidence" value="ECO:0007669"/>
    <property type="project" value="UniProtKB-UniRule"/>
</dbReference>
<dbReference type="InterPro" id="IPR000780">
    <property type="entry name" value="CheR_MeTrfase"/>
</dbReference>